<evidence type="ECO:0000256" key="6">
    <source>
        <dbReference type="RuleBase" id="RU365065"/>
    </source>
</evidence>
<comment type="caution">
    <text evidence="6">Lacks conserved residue(s) required for the propagation of feature annotation.</text>
</comment>
<evidence type="ECO:0000313" key="9">
    <source>
        <dbReference type="Proteomes" id="UP000011715"/>
    </source>
</evidence>
<keyword evidence="5 6" id="KW-0472">Membrane</keyword>
<evidence type="ECO:0000256" key="1">
    <source>
        <dbReference type="ARBA" id="ARBA00004141"/>
    </source>
</evidence>
<feature type="transmembrane region" description="Helical" evidence="6">
    <location>
        <begin position="23"/>
        <end position="43"/>
    </location>
</feature>
<dbReference type="VEuPathDB" id="FungiDB:MAPG_03693"/>
<dbReference type="eggNOG" id="ENOG502REXZ">
    <property type="taxonomic scope" value="Eukaryota"/>
</dbReference>
<keyword evidence="4 6" id="KW-1133">Transmembrane helix</keyword>
<dbReference type="EMBL" id="ADBL01000876">
    <property type="status" value="NOT_ANNOTATED_CDS"/>
    <property type="molecule type" value="Genomic_DNA"/>
</dbReference>
<dbReference type="GO" id="GO:0016020">
    <property type="term" value="C:membrane"/>
    <property type="evidence" value="ECO:0007669"/>
    <property type="project" value="UniProtKB-SubCell"/>
</dbReference>
<dbReference type="EMBL" id="GL876968">
    <property type="protein sequence ID" value="KLU84653.1"/>
    <property type="molecule type" value="Genomic_DNA"/>
</dbReference>
<evidence type="ECO:0000256" key="3">
    <source>
        <dbReference type="ARBA" id="ARBA00022692"/>
    </source>
</evidence>
<dbReference type="EnsemblFungi" id="MAPG_03693T0">
    <property type="protein sequence ID" value="MAPG_03693T0"/>
    <property type="gene ID" value="MAPG_03693"/>
</dbReference>
<comment type="function">
    <text evidence="6">May be involved in iron transport and iron homeostasis.</text>
</comment>
<dbReference type="OrthoDB" id="10575160at2759"/>
<feature type="transmembrane region" description="Helical" evidence="6">
    <location>
        <begin position="97"/>
        <end position="121"/>
    </location>
</feature>
<evidence type="ECO:0000313" key="7">
    <source>
        <dbReference type="EMBL" id="KLU84653.1"/>
    </source>
</evidence>
<gene>
    <name evidence="7" type="ORF">MAPG_03693</name>
</gene>
<dbReference type="GO" id="GO:0005381">
    <property type="term" value="F:iron ion transmembrane transporter activity"/>
    <property type="evidence" value="ECO:0007669"/>
    <property type="project" value="UniProtKB-UniRule"/>
</dbReference>
<sequence>MGLAVYLPPVRTKLSLKPKDALLWLRSGLGVSRAGLVLFDLAVRDINQRLIKDKDYVLFTTAEIAIASLLEALGHFLAVLDSFLEQTLPPDLLMNATLAACICSFVVFSSYVVTQAAWVCIRRKKGKGKDASGLKGTT</sequence>
<dbReference type="Pfam" id="PF06963">
    <property type="entry name" value="FPN1"/>
    <property type="match status" value="1"/>
</dbReference>
<reference evidence="7" key="3">
    <citation type="submission" date="2011-03" db="EMBL/GenBank/DDBJ databases">
        <title>Annotation of Magnaporthe poae ATCC 64411.</title>
        <authorList>
            <person name="Ma L.-J."/>
            <person name="Dead R."/>
            <person name="Young S.K."/>
            <person name="Zeng Q."/>
            <person name="Gargeya S."/>
            <person name="Fitzgerald M."/>
            <person name="Haas B."/>
            <person name="Abouelleil A."/>
            <person name="Alvarado L."/>
            <person name="Arachchi H.M."/>
            <person name="Berlin A."/>
            <person name="Brown A."/>
            <person name="Chapman S.B."/>
            <person name="Chen Z."/>
            <person name="Dunbar C."/>
            <person name="Freedman E."/>
            <person name="Gearin G."/>
            <person name="Gellesch M."/>
            <person name="Goldberg J."/>
            <person name="Griggs A."/>
            <person name="Gujja S."/>
            <person name="Heiman D."/>
            <person name="Howarth C."/>
            <person name="Larson L."/>
            <person name="Lui A."/>
            <person name="MacDonald P.J.P."/>
            <person name="Mehta T."/>
            <person name="Montmayeur A."/>
            <person name="Murphy C."/>
            <person name="Neiman D."/>
            <person name="Pearson M."/>
            <person name="Priest M."/>
            <person name="Roberts A."/>
            <person name="Saif S."/>
            <person name="Shea T."/>
            <person name="Shenoy N."/>
            <person name="Sisk P."/>
            <person name="Stolte C."/>
            <person name="Sykes S."/>
            <person name="Yandava C."/>
            <person name="Wortman J."/>
            <person name="Nusbaum C."/>
            <person name="Birren B."/>
        </authorList>
    </citation>
    <scope>NUCLEOTIDE SEQUENCE</scope>
    <source>
        <strain evidence="7">ATCC 64411</strain>
    </source>
</reference>
<evidence type="ECO:0000313" key="8">
    <source>
        <dbReference type="EnsemblFungi" id="MAPG_03693T0"/>
    </source>
</evidence>
<dbReference type="InterPro" id="IPR009716">
    <property type="entry name" value="Ferroportin-1"/>
</dbReference>
<accession>A0A0C4DUQ1</accession>
<keyword evidence="9" id="KW-1185">Reference proteome</keyword>
<keyword evidence="2 6" id="KW-0813">Transport</keyword>
<reference evidence="8" key="5">
    <citation type="submission" date="2015-06" db="UniProtKB">
        <authorList>
            <consortium name="EnsemblFungi"/>
        </authorList>
    </citation>
    <scope>IDENTIFICATION</scope>
    <source>
        <strain evidence="8">ATCC 64411</strain>
    </source>
</reference>
<keyword evidence="6" id="KW-0406">Ion transport</keyword>
<comment type="subcellular location">
    <subcellularLocation>
        <location evidence="1 6">Membrane</location>
        <topology evidence="1 6">Multi-pass membrane protein</topology>
    </subcellularLocation>
</comment>
<keyword evidence="3 6" id="KW-0812">Transmembrane</keyword>
<comment type="similarity">
    <text evidence="6">Belongs to the ferroportin (FP) (TC 2.A.100) family. SLC40A subfamily.</text>
</comment>
<evidence type="ECO:0000256" key="5">
    <source>
        <dbReference type="ARBA" id="ARBA00023136"/>
    </source>
</evidence>
<reference evidence="8" key="4">
    <citation type="journal article" date="2015" name="G3 (Bethesda)">
        <title>Genome sequences of three phytopathogenic species of the Magnaporthaceae family of fungi.</title>
        <authorList>
            <person name="Okagaki L.H."/>
            <person name="Nunes C.C."/>
            <person name="Sailsbery J."/>
            <person name="Clay B."/>
            <person name="Brown D."/>
            <person name="John T."/>
            <person name="Oh Y."/>
            <person name="Young N."/>
            <person name="Fitzgerald M."/>
            <person name="Haas B.J."/>
            <person name="Zeng Q."/>
            <person name="Young S."/>
            <person name="Adiconis X."/>
            <person name="Fan L."/>
            <person name="Levin J.Z."/>
            <person name="Mitchell T.K."/>
            <person name="Okubara P.A."/>
            <person name="Farman M.L."/>
            <person name="Kohn L.M."/>
            <person name="Birren B."/>
            <person name="Ma L.-J."/>
            <person name="Dean R.A."/>
        </authorList>
    </citation>
    <scope>NUCLEOTIDE SEQUENCE</scope>
    <source>
        <strain evidence="8">ATCC 64411 / 73-15</strain>
    </source>
</reference>
<reference evidence="9" key="1">
    <citation type="submission" date="2010-05" db="EMBL/GenBank/DDBJ databases">
        <title>The genome sequence of Magnaporthe poae strain ATCC 64411.</title>
        <authorList>
            <person name="Ma L.-J."/>
            <person name="Dead R."/>
            <person name="Young S."/>
            <person name="Zeng Q."/>
            <person name="Koehrsen M."/>
            <person name="Alvarado L."/>
            <person name="Berlin A."/>
            <person name="Chapman S.B."/>
            <person name="Chen Z."/>
            <person name="Freedman E."/>
            <person name="Gellesch M."/>
            <person name="Goldberg J."/>
            <person name="Griggs A."/>
            <person name="Gujja S."/>
            <person name="Heilman E.R."/>
            <person name="Heiman D."/>
            <person name="Hepburn T."/>
            <person name="Howarth C."/>
            <person name="Jen D."/>
            <person name="Larson L."/>
            <person name="Mehta T."/>
            <person name="Neiman D."/>
            <person name="Pearson M."/>
            <person name="Roberts A."/>
            <person name="Saif S."/>
            <person name="Shea T."/>
            <person name="Shenoy N."/>
            <person name="Sisk P."/>
            <person name="Stolte C."/>
            <person name="Sykes S."/>
            <person name="Walk T."/>
            <person name="White J."/>
            <person name="Yandava C."/>
            <person name="Haas B."/>
            <person name="Nusbaum C."/>
            <person name="Birren B."/>
        </authorList>
    </citation>
    <scope>NUCLEOTIDE SEQUENCE [LARGE SCALE GENOMIC DNA]</scope>
    <source>
        <strain evidence="9">ATCC 64411 / 73-15</strain>
    </source>
</reference>
<dbReference type="Proteomes" id="UP000011715">
    <property type="component" value="Unassembled WGS sequence"/>
</dbReference>
<protein>
    <recommendedName>
        <fullName evidence="6">Solute carrier family 40 member</fullName>
    </recommendedName>
</protein>
<reference evidence="7" key="2">
    <citation type="submission" date="2010-05" db="EMBL/GenBank/DDBJ databases">
        <title>The Genome Sequence of Magnaporthe poae strain ATCC 64411.</title>
        <authorList>
            <consortium name="The Broad Institute Genome Sequencing Platform"/>
            <consortium name="Broad Institute Genome Sequencing Center for Infectious Disease"/>
            <person name="Ma L.-J."/>
            <person name="Dead R."/>
            <person name="Young S."/>
            <person name="Zeng Q."/>
            <person name="Koehrsen M."/>
            <person name="Alvarado L."/>
            <person name="Berlin A."/>
            <person name="Chapman S.B."/>
            <person name="Chen Z."/>
            <person name="Freedman E."/>
            <person name="Gellesch M."/>
            <person name="Goldberg J."/>
            <person name="Griggs A."/>
            <person name="Gujja S."/>
            <person name="Heilman E.R."/>
            <person name="Heiman D."/>
            <person name="Hepburn T."/>
            <person name="Howarth C."/>
            <person name="Jen D."/>
            <person name="Larson L."/>
            <person name="Mehta T."/>
            <person name="Neiman D."/>
            <person name="Pearson M."/>
            <person name="Roberts A."/>
            <person name="Saif S."/>
            <person name="Shea T."/>
            <person name="Shenoy N."/>
            <person name="Sisk P."/>
            <person name="Stolte C."/>
            <person name="Sykes S."/>
            <person name="Walk T."/>
            <person name="White J."/>
            <person name="Yandava C."/>
            <person name="Haas B."/>
            <person name="Nusbaum C."/>
            <person name="Birren B."/>
        </authorList>
    </citation>
    <scope>NUCLEOTIDE SEQUENCE</scope>
    <source>
        <strain evidence="7">ATCC 64411</strain>
    </source>
</reference>
<dbReference type="AlphaFoldDB" id="A0A0C4DUQ1"/>
<organism evidence="8 9">
    <name type="scientific">Magnaporthiopsis poae (strain ATCC 64411 / 73-15)</name>
    <name type="common">Kentucky bluegrass fungus</name>
    <name type="synonym">Magnaporthe poae</name>
    <dbReference type="NCBI Taxonomy" id="644358"/>
    <lineage>
        <taxon>Eukaryota</taxon>
        <taxon>Fungi</taxon>
        <taxon>Dikarya</taxon>
        <taxon>Ascomycota</taxon>
        <taxon>Pezizomycotina</taxon>
        <taxon>Sordariomycetes</taxon>
        <taxon>Sordariomycetidae</taxon>
        <taxon>Magnaporthales</taxon>
        <taxon>Magnaporthaceae</taxon>
        <taxon>Magnaporthiopsis</taxon>
    </lineage>
</organism>
<evidence type="ECO:0000256" key="2">
    <source>
        <dbReference type="ARBA" id="ARBA00022448"/>
    </source>
</evidence>
<proteinExistence type="inferred from homology"/>
<name>A0A0C4DUQ1_MAGP6</name>
<feature type="transmembrane region" description="Helical" evidence="6">
    <location>
        <begin position="55"/>
        <end position="77"/>
    </location>
</feature>
<evidence type="ECO:0000256" key="4">
    <source>
        <dbReference type="ARBA" id="ARBA00022989"/>
    </source>
</evidence>